<evidence type="ECO:0000256" key="1">
    <source>
        <dbReference type="SAM" id="Phobius"/>
    </source>
</evidence>
<feature type="transmembrane region" description="Helical" evidence="1">
    <location>
        <begin position="228"/>
        <end position="247"/>
    </location>
</feature>
<keyword evidence="1" id="KW-0812">Transmembrane</keyword>
<evidence type="ECO:0000313" key="4">
    <source>
        <dbReference type="Proteomes" id="UP000184356"/>
    </source>
</evidence>
<protein>
    <recommendedName>
        <fullName evidence="2">DUF6594 domain-containing protein</fullName>
    </recommendedName>
</protein>
<feature type="domain" description="DUF6594" evidence="2">
    <location>
        <begin position="56"/>
        <end position="240"/>
    </location>
</feature>
<feature type="transmembrane region" description="Helical" evidence="1">
    <location>
        <begin position="199"/>
        <end position="219"/>
    </location>
</feature>
<dbReference type="InterPro" id="IPR046529">
    <property type="entry name" value="DUF6594"/>
</dbReference>
<accession>A0A1L9T6L6</accession>
<evidence type="ECO:0000313" key="3">
    <source>
        <dbReference type="EMBL" id="OJJ55048.1"/>
    </source>
</evidence>
<dbReference type="GeneID" id="63756800"/>
<keyword evidence="4" id="KW-1185">Reference proteome</keyword>
<evidence type="ECO:0000259" key="2">
    <source>
        <dbReference type="Pfam" id="PF20237"/>
    </source>
</evidence>
<dbReference type="EMBL" id="KV878593">
    <property type="protein sequence ID" value="OJJ55048.1"/>
    <property type="molecule type" value="Genomic_DNA"/>
</dbReference>
<organism evidence="3 4">
    <name type="scientific">Aspergillus sydowii CBS 593.65</name>
    <dbReference type="NCBI Taxonomy" id="1036612"/>
    <lineage>
        <taxon>Eukaryota</taxon>
        <taxon>Fungi</taxon>
        <taxon>Dikarya</taxon>
        <taxon>Ascomycota</taxon>
        <taxon>Pezizomycotina</taxon>
        <taxon>Eurotiomycetes</taxon>
        <taxon>Eurotiomycetidae</taxon>
        <taxon>Eurotiales</taxon>
        <taxon>Aspergillaceae</taxon>
        <taxon>Aspergillus</taxon>
        <taxon>Aspergillus subgen. Nidulantes</taxon>
    </lineage>
</organism>
<dbReference type="RefSeq" id="XP_040698854.1">
    <property type="nucleotide sequence ID" value="XM_040840727.1"/>
</dbReference>
<feature type="transmembrane region" description="Helical" evidence="1">
    <location>
        <begin position="171"/>
        <end position="193"/>
    </location>
</feature>
<keyword evidence="1" id="KW-0472">Membrane</keyword>
<reference evidence="4" key="1">
    <citation type="journal article" date="2017" name="Genome Biol.">
        <title>Comparative genomics reveals high biological diversity and specific adaptations in the industrially and medically important fungal genus Aspergillus.</title>
        <authorList>
            <person name="de Vries R.P."/>
            <person name="Riley R."/>
            <person name="Wiebenga A."/>
            <person name="Aguilar-Osorio G."/>
            <person name="Amillis S."/>
            <person name="Uchima C.A."/>
            <person name="Anderluh G."/>
            <person name="Asadollahi M."/>
            <person name="Askin M."/>
            <person name="Barry K."/>
            <person name="Battaglia E."/>
            <person name="Bayram O."/>
            <person name="Benocci T."/>
            <person name="Braus-Stromeyer S.A."/>
            <person name="Caldana C."/>
            <person name="Canovas D."/>
            <person name="Cerqueira G.C."/>
            <person name="Chen F."/>
            <person name="Chen W."/>
            <person name="Choi C."/>
            <person name="Clum A."/>
            <person name="Dos Santos R.A."/>
            <person name="Damasio A.R."/>
            <person name="Diallinas G."/>
            <person name="Emri T."/>
            <person name="Fekete E."/>
            <person name="Flipphi M."/>
            <person name="Freyberg S."/>
            <person name="Gallo A."/>
            <person name="Gournas C."/>
            <person name="Habgood R."/>
            <person name="Hainaut M."/>
            <person name="Harispe M.L."/>
            <person name="Henrissat B."/>
            <person name="Hilden K.S."/>
            <person name="Hope R."/>
            <person name="Hossain A."/>
            <person name="Karabika E."/>
            <person name="Karaffa L."/>
            <person name="Karanyi Z."/>
            <person name="Krasevec N."/>
            <person name="Kuo A."/>
            <person name="Kusch H."/>
            <person name="LaButti K."/>
            <person name="Lagendijk E.L."/>
            <person name="Lapidus A."/>
            <person name="Levasseur A."/>
            <person name="Lindquist E."/>
            <person name="Lipzen A."/>
            <person name="Logrieco A.F."/>
            <person name="MacCabe A."/>
            <person name="Maekelae M.R."/>
            <person name="Malavazi I."/>
            <person name="Melin P."/>
            <person name="Meyer V."/>
            <person name="Mielnichuk N."/>
            <person name="Miskei M."/>
            <person name="Molnar A.P."/>
            <person name="Mule G."/>
            <person name="Ngan C.Y."/>
            <person name="Orejas M."/>
            <person name="Orosz E."/>
            <person name="Ouedraogo J.P."/>
            <person name="Overkamp K.M."/>
            <person name="Park H.-S."/>
            <person name="Perrone G."/>
            <person name="Piumi F."/>
            <person name="Punt P.J."/>
            <person name="Ram A.F."/>
            <person name="Ramon A."/>
            <person name="Rauscher S."/>
            <person name="Record E."/>
            <person name="Riano-Pachon D.M."/>
            <person name="Robert V."/>
            <person name="Roehrig J."/>
            <person name="Ruller R."/>
            <person name="Salamov A."/>
            <person name="Salih N.S."/>
            <person name="Samson R.A."/>
            <person name="Sandor E."/>
            <person name="Sanguinetti M."/>
            <person name="Schuetze T."/>
            <person name="Sepcic K."/>
            <person name="Shelest E."/>
            <person name="Sherlock G."/>
            <person name="Sophianopoulou V."/>
            <person name="Squina F.M."/>
            <person name="Sun H."/>
            <person name="Susca A."/>
            <person name="Todd R.B."/>
            <person name="Tsang A."/>
            <person name="Unkles S.E."/>
            <person name="van de Wiele N."/>
            <person name="van Rossen-Uffink D."/>
            <person name="Oliveira J.V."/>
            <person name="Vesth T.C."/>
            <person name="Visser J."/>
            <person name="Yu J.-H."/>
            <person name="Zhou M."/>
            <person name="Andersen M.R."/>
            <person name="Archer D.B."/>
            <person name="Baker S.E."/>
            <person name="Benoit I."/>
            <person name="Brakhage A.A."/>
            <person name="Braus G.H."/>
            <person name="Fischer R."/>
            <person name="Frisvad J.C."/>
            <person name="Goldman G.H."/>
            <person name="Houbraken J."/>
            <person name="Oakley B."/>
            <person name="Pocsi I."/>
            <person name="Scazzocchio C."/>
            <person name="Seiboth B."/>
            <person name="vanKuyk P.A."/>
            <person name="Wortman J."/>
            <person name="Dyer P.S."/>
            <person name="Grigoriev I.V."/>
        </authorList>
    </citation>
    <scope>NUCLEOTIDE SEQUENCE [LARGE SCALE GENOMIC DNA]</scope>
    <source>
        <strain evidence="4">CBS 593.65</strain>
    </source>
</reference>
<dbReference type="Proteomes" id="UP000184356">
    <property type="component" value="Unassembled WGS sequence"/>
</dbReference>
<dbReference type="AlphaFoldDB" id="A0A1L9T6L6"/>
<name>A0A1L9T6L6_9EURO</name>
<dbReference type="VEuPathDB" id="FungiDB:ASPSYDRAFT_135531"/>
<sequence>MADNPIPAPDPPGSSGWAPNLSNSVKIQVPDDILSVEPLFRYNVLYSRARLLKHWRQRDALRLTDDAVADMIRKDLGHYSKAVQDYHAFRATNSWIYEHVNLETCTRSMAEVDVMKSELEELAPLGVEAGRRRQRIHTLEEEVEKHFRDELKKANQSGIRKREMLMEKNRLWLRLAMALCGGLALVIPMLIMVLHPSKITNLVTTTCFVLAVAVGLAVFMRSSEPKDIVACTAAYAAVLVVFIGAGGGV</sequence>
<proteinExistence type="predicted"/>
<gene>
    <name evidence="3" type="ORF">ASPSYDRAFT_135531</name>
</gene>
<keyword evidence="1" id="KW-1133">Transmembrane helix</keyword>
<dbReference type="Pfam" id="PF20237">
    <property type="entry name" value="DUF6594"/>
    <property type="match status" value="1"/>
</dbReference>
<dbReference type="OrthoDB" id="4510873at2759"/>